<dbReference type="SUPFAM" id="SSF52317">
    <property type="entry name" value="Class I glutamine amidotransferase-like"/>
    <property type="match status" value="1"/>
</dbReference>
<evidence type="ECO:0000256" key="4">
    <source>
        <dbReference type="ARBA" id="ARBA00022801"/>
    </source>
</evidence>
<dbReference type="NCBIfam" id="TIGR01855">
    <property type="entry name" value="IMP_synth_hisH"/>
    <property type="match status" value="1"/>
</dbReference>
<dbReference type="EMBL" id="NXGL01000004">
    <property type="protein sequence ID" value="PIM95139.1"/>
    <property type="molecule type" value="Genomic_DNA"/>
</dbReference>
<keyword evidence="7 10" id="KW-0456">Lyase</keyword>
<keyword evidence="12" id="KW-0328">Glycosyltransferase</keyword>
<keyword evidence="10" id="KW-0963">Cytoplasm</keyword>
<feature type="active site" evidence="10">
    <location>
        <position position="202"/>
    </location>
</feature>
<proteinExistence type="inferred from homology"/>
<evidence type="ECO:0000256" key="1">
    <source>
        <dbReference type="ARBA" id="ARBA00005091"/>
    </source>
</evidence>
<dbReference type="PROSITE" id="PS51273">
    <property type="entry name" value="GATASE_TYPE_1"/>
    <property type="match status" value="1"/>
</dbReference>
<protein>
    <recommendedName>
        <fullName evidence="10">Imidazole glycerol phosphate synthase subunit HisH</fullName>
        <ecNumber evidence="10">4.3.2.10</ecNumber>
    </recommendedName>
    <alternativeName>
        <fullName evidence="10">IGP synthase glutaminase subunit</fullName>
        <ecNumber evidence="10">3.5.1.2</ecNumber>
    </alternativeName>
    <alternativeName>
        <fullName evidence="10">IGP synthase subunit HisH</fullName>
    </alternativeName>
    <alternativeName>
        <fullName evidence="10">ImGP synthase subunit HisH</fullName>
        <shortName evidence="10">IGPS subunit HisH</shortName>
    </alternativeName>
</protein>
<comment type="caution">
    <text evidence="12">The sequence shown here is derived from an EMBL/GenBank/DDBJ whole genome shotgun (WGS) entry which is preliminary data.</text>
</comment>
<keyword evidence="4 10" id="KW-0378">Hydrolase</keyword>
<evidence type="ECO:0000256" key="8">
    <source>
        <dbReference type="ARBA" id="ARBA00047838"/>
    </source>
</evidence>
<comment type="catalytic activity">
    <reaction evidence="9 10">
        <text>L-glutamine + H2O = L-glutamate + NH4(+)</text>
        <dbReference type="Rhea" id="RHEA:15889"/>
        <dbReference type="ChEBI" id="CHEBI:15377"/>
        <dbReference type="ChEBI" id="CHEBI:28938"/>
        <dbReference type="ChEBI" id="CHEBI:29985"/>
        <dbReference type="ChEBI" id="CHEBI:58359"/>
        <dbReference type="EC" id="3.5.1.2"/>
    </reaction>
</comment>
<comment type="function">
    <text evidence="10">IGPS catalyzes the conversion of PRFAR and glutamine to IGP, AICAR and glutamate. The HisH subunit catalyzes the hydrolysis of glutamine to glutamate and ammonia as part of the synthesis of IGP and AICAR. The resulting ammonia molecule is channeled to the active site of HisF.</text>
</comment>
<keyword evidence="3 10" id="KW-0028">Amino-acid biosynthesis</keyword>
<dbReference type="PANTHER" id="PTHR42701:SF1">
    <property type="entry name" value="IMIDAZOLE GLYCEROL PHOSPHATE SYNTHASE SUBUNIT HISH"/>
    <property type="match status" value="1"/>
</dbReference>
<comment type="pathway">
    <text evidence="1 10">Amino-acid biosynthesis; L-histidine biosynthesis; L-histidine from 5-phospho-alpha-D-ribose 1-diphosphate: step 5/9.</text>
</comment>
<evidence type="ECO:0000256" key="3">
    <source>
        <dbReference type="ARBA" id="ARBA00022605"/>
    </source>
</evidence>
<feature type="active site" description="Nucleophile" evidence="10">
    <location>
        <position position="93"/>
    </location>
</feature>
<name>A0ABX4MFG3_9HYPH</name>
<dbReference type="PIRSF" id="PIRSF000495">
    <property type="entry name" value="Amidotransf_hisH"/>
    <property type="match status" value="1"/>
</dbReference>
<feature type="active site" evidence="10">
    <location>
        <position position="200"/>
    </location>
</feature>
<evidence type="ECO:0000256" key="9">
    <source>
        <dbReference type="ARBA" id="ARBA00049534"/>
    </source>
</evidence>
<dbReference type="EC" id="4.3.2.10" evidence="10"/>
<evidence type="ECO:0000256" key="10">
    <source>
        <dbReference type="HAMAP-Rule" id="MF_00278"/>
    </source>
</evidence>
<dbReference type="EC" id="3.5.1.2" evidence="10"/>
<evidence type="ECO:0000256" key="7">
    <source>
        <dbReference type="ARBA" id="ARBA00023239"/>
    </source>
</evidence>
<evidence type="ECO:0000256" key="6">
    <source>
        <dbReference type="ARBA" id="ARBA00023102"/>
    </source>
</evidence>
<dbReference type="Proteomes" id="UP000229707">
    <property type="component" value="Unassembled WGS sequence"/>
</dbReference>
<dbReference type="InterPro" id="IPR017926">
    <property type="entry name" value="GATASE"/>
</dbReference>
<gene>
    <name evidence="10 12" type="primary">hisH</name>
    <name evidence="12" type="ORF">MAGCAS_51</name>
</gene>
<keyword evidence="6 10" id="KW-0368">Histidine biosynthesis</keyword>
<organism evidence="12 13">
    <name type="scientific">Candidatus Hodgkinia cicadicola</name>
    <dbReference type="NCBI Taxonomy" id="573658"/>
    <lineage>
        <taxon>Bacteria</taxon>
        <taxon>Pseudomonadati</taxon>
        <taxon>Pseudomonadota</taxon>
        <taxon>Alphaproteobacteria</taxon>
        <taxon>Hyphomicrobiales</taxon>
        <taxon>Candidatus Hodgkinia</taxon>
    </lineage>
</organism>
<keyword evidence="13" id="KW-1185">Reference proteome</keyword>
<dbReference type="InterPro" id="IPR029062">
    <property type="entry name" value="Class_I_gatase-like"/>
</dbReference>
<sequence length="223" mass="25083">MSNNKLKVVIIDYGSGNLRSVVSAFEMAARMGSINCDVVVTNKPDDVSDSNKIILPGVGNYFDCFKQLSSIPNMIDTLNYSVKIKLTHFLGICVGMQLLSSFSLEEKKTCGLNWIPGSVTKIPSSWNVRVPHIGWNLIKPINNHFLFPTTTSNNFNHSAYFIHSYIYKVLNPSNILASTSFYKDITVAVCNKNIIGVQFHPEKSHNFGIMFCKNFLLWSNKFE</sequence>
<evidence type="ECO:0000313" key="13">
    <source>
        <dbReference type="Proteomes" id="UP000229707"/>
    </source>
</evidence>
<evidence type="ECO:0000313" key="12">
    <source>
        <dbReference type="EMBL" id="PIM95139.1"/>
    </source>
</evidence>
<evidence type="ECO:0000256" key="2">
    <source>
        <dbReference type="ARBA" id="ARBA00011152"/>
    </source>
</evidence>
<comment type="subunit">
    <text evidence="2 10">Heterodimer of HisH and HisF.</text>
</comment>
<evidence type="ECO:0000256" key="5">
    <source>
        <dbReference type="ARBA" id="ARBA00022962"/>
    </source>
</evidence>
<keyword evidence="5 10" id="KW-0315">Glutamine amidotransferase</keyword>
<accession>A0ABX4MFG3</accession>
<evidence type="ECO:0000259" key="11">
    <source>
        <dbReference type="Pfam" id="PF00117"/>
    </source>
</evidence>
<keyword evidence="12" id="KW-0808">Transferase</keyword>
<dbReference type="GO" id="GO:0016757">
    <property type="term" value="F:glycosyltransferase activity"/>
    <property type="evidence" value="ECO:0007669"/>
    <property type="project" value="UniProtKB-KW"/>
</dbReference>
<dbReference type="PANTHER" id="PTHR42701">
    <property type="entry name" value="IMIDAZOLE GLYCEROL PHOSPHATE SYNTHASE SUBUNIT HISH"/>
    <property type="match status" value="1"/>
</dbReference>
<dbReference type="InterPro" id="IPR010139">
    <property type="entry name" value="Imidazole-glycPsynth_HisH"/>
</dbReference>
<feature type="domain" description="Glutamine amidotransferase" evidence="11">
    <location>
        <begin position="10"/>
        <end position="206"/>
    </location>
</feature>
<reference evidence="12" key="1">
    <citation type="submission" date="2017-09" db="EMBL/GenBank/DDBJ databases">
        <authorList>
            <person name="Campbell M.A."/>
            <person name="Lukasik P."/>
            <person name="Simon C."/>
            <person name="McCutcheon J.P."/>
        </authorList>
    </citation>
    <scope>NUCLEOTIDE SEQUENCE [LARGE SCALE GENOMIC DNA]</scope>
    <source>
        <strain evidence="12">MAGCAS</strain>
    </source>
</reference>
<comment type="catalytic activity">
    <reaction evidence="8 10">
        <text>5-[(5-phospho-1-deoxy-D-ribulos-1-ylimino)methylamino]-1-(5-phospho-beta-D-ribosyl)imidazole-4-carboxamide + L-glutamine = D-erythro-1-(imidazol-4-yl)glycerol 3-phosphate + 5-amino-1-(5-phospho-beta-D-ribosyl)imidazole-4-carboxamide + L-glutamate + H(+)</text>
        <dbReference type="Rhea" id="RHEA:24793"/>
        <dbReference type="ChEBI" id="CHEBI:15378"/>
        <dbReference type="ChEBI" id="CHEBI:29985"/>
        <dbReference type="ChEBI" id="CHEBI:58278"/>
        <dbReference type="ChEBI" id="CHEBI:58359"/>
        <dbReference type="ChEBI" id="CHEBI:58475"/>
        <dbReference type="ChEBI" id="CHEBI:58525"/>
        <dbReference type="EC" id="4.3.2.10"/>
    </reaction>
</comment>
<dbReference type="HAMAP" id="MF_00278">
    <property type="entry name" value="HisH"/>
    <property type="match status" value="1"/>
</dbReference>
<dbReference type="Gene3D" id="3.40.50.880">
    <property type="match status" value="1"/>
</dbReference>
<dbReference type="Pfam" id="PF00117">
    <property type="entry name" value="GATase"/>
    <property type="match status" value="1"/>
</dbReference>
<comment type="subcellular location">
    <subcellularLocation>
        <location evidence="10">Cytoplasm</location>
    </subcellularLocation>
</comment>